<dbReference type="AlphaFoldDB" id="A0A2D4M8A8"/>
<protein>
    <submittedName>
        <fullName evidence="1">Uncharacterized protein</fullName>
    </submittedName>
</protein>
<dbReference type="EMBL" id="IACM01081667">
    <property type="protein sequence ID" value="LAB29298.1"/>
    <property type="molecule type" value="Transcribed_RNA"/>
</dbReference>
<organism evidence="1">
    <name type="scientific">Micrurus spixii</name>
    <name type="common">Amazon coral snake</name>
    <dbReference type="NCBI Taxonomy" id="129469"/>
    <lineage>
        <taxon>Eukaryota</taxon>
        <taxon>Metazoa</taxon>
        <taxon>Chordata</taxon>
        <taxon>Craniata</taxon>
        <taxon>Vertebrata</taxon>
        <taxon>Euteleostomi</taxon>
        <taxon>Lepidosauria</taxon>
        <taxon>Squamata</taxon>
        <taxon>Bifurcata</taxon>
        <taxon>Unidentata</taxon>
        <taxon>Episquamata</taxon>
        <taxon>Toxicofera</taxon>
        <taxon>Serpentes</taxon>
        <taxon>Colubroidea</taxon>
        <taxon>Elapidae</taxon>
        <taxon>Elapinae</taxon>
        <taxon>Micrurus</taxon>
    </lineage>
</organism>
<name>A0A2D4M8A8_9SAUR</name>
<reference evidence="1" key="1">
    <citation type="submission" date="2017-07" db="EMBL/GenBank/DDBJ databases">
        <authorList>
            <person name="Mikheyev A."/>
            <person name="Grau M."/>
        </authorList>
    </citation>
    <scope>NUCLEOTIDE SEQUENCE</scope>
    <source>
        <tissue evidence="1">Venom_gland</tissue>
    </source>
</reference>
<sequence>MGIFCWFDPFPDKTERREQMDETQNTLRFRFRTDLKKRGSFPFLKKVLLSKLNSQMRKSQSQFFILKETEFIYLKQEYLLVGVINPLMKGRIKAIKNQG</sequence>
<evidence type="ECO:0000313" key="1">
    <source>
        <dbReference type="EMBL" id="LAB29298.1"/>
    </source>
</evidence>
<proteinExistence type="predicted"/>
<reference evidence="1" key="2">
    <citation type="submission" date="2017-11" db="EMBL/GenBank/DDBJ databases">
        <title>Coralsnake Venomics: Analyses of Venom Gland Transcriptomes and Proteomes of Six Brazilian Taxa.</title>
        <authorList>
            <person name="Aird S.D."/>
            <person name="Jorge da Silva N."/>
            <person name="Qiu L."/>
            <person name="Villar-Briones A."/>
            <person name="Aparecida-Saddi V."/>
            <person name="Campos-Telles M.P."/>
            <person name="Grau M."/>
            <person name="Mikheyev A.S."/>
        </authorList>
    </citation>
    <scope>NUCLEOTIDE SEQUENCE</scope>
    <source>
        <tissue evidence="1">Venom_gland</tissue>
    </source>
</reference>
<accession>A0A2D4M8A8</accession>